<dbReference type="Proteomes" id="UP000001940">
    <property type="component" value="Chromosome II"/>
</dbReference>
<evidence type="ECO:0000313" key="3">
    <source>
        <dbReference type="Proteomes" id="UP000001940"/>
    </source>
</evidence>
<dbReference type="AGR" id="WB:WBGene00008446"/>
<evidence type="ECO:0000313" key="4">
    <source>
        <dbReference type="WormBase" id="E01G4.3c"/>
    </source>
</evidence>
<dbReference type="PaxDb" id="6239-E01G4.3c"/>
<dbReference type="FunCoup" id="H2L2J4">
    <property type="interactions" value="410"/>
</dbReference>
<keyword evidence="3" id="KW-1185">Reference proteome</keyword>
<accession>H2L2J4</accession>
<proteinExistence type="predicted"/>
<dbReference type="AlphaFoldDB" id="H2L2J4"/>
<feature type="region of interest" description="Disordered" evidence="1">
    <location>
        <begin position="1"/>
        <end position="40"/>
    </location>
</feature>
<evidence type="ECO:0000256" key="1">
    <source>
        <dbReference type="SAM" id="MobiDB-lite"/>
    </source>
</evidence>
<feature type="region of interest" description="Disordered" evidence="1">
    <location>
        <begin position="165"/>
        <end position="186"/>
    </location>
</feature>
<dbReference type="KEGG" id="cel:CELE_E01G4.3"/>
<sequence>MNNYAVNKTAHIHKSASRDDTNYSRKVFKPKNDQTRKTTSRQQFIQSLTHTQDKRTMLQQSNELSTAFIQLQSRLAAQKMPSTQAKQVLAHALIETLQNWCMQLFWMTVLCVINCCAEEDEKKPKRKHQEHPEFKKRIEDIEQKMLRHLTSPMISGPLRPVRKLSSRRVFSSRPPSPQLFDIAEEE</sequence>
<protein>
    <submittedName>
        <fullName evidence="2">Uncharacterized protein</fullName>
    </submittedName>
</protein>
<reference evidence="2 3" key="1">
    <citation type="journal article" date="1998" name="Science">
        <title>Genome sequence of the nematode C. elegans: a platform for investigating biology.</title>
        <authorList>
            <consortium name="The C. elegans sequencing consortium"/>
            <person name="Sulson J.E."/>
            <person name="Waterston R."/>
        </authorList>
    </citation>
    <scope>NUCLEOTIDE SEQUENCE [LARGE SCALE GENOMIC DNA]</scope>
    <source>
        <strain evidence="2 3">Bristol N2</strain>
    </source>
</reference>
<organism evidence="2 3">
    <name type="scientific">Caenorhabditis elegans</name>
    <dbReference type="NCBI Taxonomy" id="6239"/>
    <lineage>
        <taxon>Eukaryota</taxon>
        <taxon>Metazoa</taxon>
        <taxon>Ecdysozoa</taxon>
        <taxon>Nematoda</taxon>
        <taxon>Chromadorea</taxon>
        <taxon>Rhabditida</taxon>
        <taxon>Rhabditina</taxon>
        <taxon>Rhabditomorpha</taxon>
        <taxon>Rhabditoidea</taxon>
        <taxon>Rhabditidae</taxon>
        <taxon>Peloderinae</taxon>
        <taxon>Caenorhabditis</taxon>
    </lineage>
</organism>
<dbReference type="Bgee" id="WBGene00008446">
    <property type="expression patterns" value="Expressed in larva and 3 other cell types or tissues"/>
</dbReference>
<dbReference type="InParanoid" id="H2L2J4"/>
<dbReference type="CTD" id="174988"/>
<dbReference type="WormBase" id="E01G4.3c">
    <property type="protein sequence ID" value="CE46623"/>
    <property type="gene ID" value="WBGene00008446"/>
</dbReference>
<dbReference type="EMBL" id="BX284602">
    <property type="protein sequence ID" value="CCE72282.1"/>
    <property type="molecule type" value="Genomic_DNA"/>
</dbReference>
<gene>
    <name evidence="2" type="ORF">CELE_E01G4.3</name>
    <name evidence="2 4" type="ORF">E01G4.3</name>
</gene>
<dbReference type="eggNOG" id="ENOG502SZZ4">
    <property type="taxonomic scope" value="Eukaryota"/>
</dbReference>
<dbReference type="ExpressionAtlas" id="H2L2J4">
    <property type="expression patterns" value="baseline and differential"/>
</dbReference>
<dbReference type="RefSeq" id="NP_001254390.1">
    <property type="nucleotide sequence ID" value="NM_001267461.1"/>
</dbReference>
<dbReference type="OrthoDB" id="5863856at2759"/>
<dbReference type="GeneID" id="174988"/>
<name>H2L2J4_CAEEL</name>
<evidence type="ECO:0000313" key="2">
    <source>
        <dbReference type="EMBL" id="CCE72282.1"/>
    </source>
</evidence>